<keyword evidence="1" id="KW-1133">Transmembrane helix</keyword>
<keyword evidence="1" id="KW-0472">Membrane</keyword>
<proteinExistence type="predicted"/>
<dbReference type="Proteomes" id="UP000199354">
    <property type="component" value="Unassembled WGS sequence"/>
</dbReference>
<keyword evidence="1" id="KW-0812">Transmembrane</keyword>
<gene>
    <name evidence="2" type="ORF">SAMN02927903_01583</name>
</gene>
<organism evidence="2 3">
    <name type="scientific">Flavobacterium caeni</name>
    <dbReference type="NCBI Taxonomy" id="490189"/>
    <lineage>
        <taxon>Bacteria</taxon>
        <taxon>Pseudomonadati</taxon>
        <taxon>Bacteroidota</taxon>
        <taxon>Flavobacteriia</taxon>
        <taxon>Flavobacteriales</taxon>
        <taxon>Flavobacteriaceae</taxon>
        <taxon>Flavobacterium</taxon>
    </lineage>
</organism>
<dbReference type="AlphaFoldDB" id="A0A1G5GHE5"/>
<dbReference type="EMBL" id="FMVF01000006">
    <property type="protein sequence ID" value="SCY50996.1"/>
    <property type="molecule type" value="Genomic_DNA"/>
</dbReference>
<protein>
    <recommendedName>
        <fullName evidence="4">DUF748 domain-containing protein</fullName>
    </recommendedName>
</protein>
<sequence>MFLIANFRIMDWKQKTAIGILVLFGVVLLMGIGVNVWIDRALPKMLREKNRSDYAIDYKNLSYSLMDGYIKADSIEVVPKSAAANQAIKSGLYATVQSVEIKNFKIWSVLFSDRIRARSITVTRPQIVVYKKNDKASHPKNLKKTVVAPFDKIVSVSDIYVRNADAKVVNTQTQKALLHAANVNLQLEGIRIDDQTLDQKIPFAFDAYEFSCDSAYYQANGFYHLTTQKIAATRDELSIGDFKLTPRYSRRAFVQKIAKEKDLFVVSAKQIKLDRLDWGFRDTVLFAHVGSVQIDKALADIYRAKMPPDDLSKKPLYNKLLRDLDFDLKVDTLRLRQSLLAYEEEKSFGQGSGKLIFDRFDLTATHICSGFRQKKLPDLKIDIDCRFMATSPMHVEWKLNVLDKSDGFNIRGRIKNVDAARVNAFTKPYLNATTEGTLNEVFFNFTGNDVRSHGEFAIKYDDFKVTVYQQNDRSKKNKFLTAVGNLFVKNDTKGQVKATQVEVERIPEKSFYNFFWRNIAQGLLQIFV</sequence>
<evidence type="ECO:0008006" key="4">
    <source>
        <dbReference type="Google" id="ProtNLM"/>
    </source>
</evidence>
<feature type="transmembrane region" description="Helical" evidence="1">
    <location>
        <begin position="17"/>
        <end position="38"/>
    </location>
</feature>
<reference evidence="2 3" key="1">
    <citation type="submission" date="2016-10" db="EMBL/GenBank/DDBJ databases">
        <authorList>
            <person name="de Groot N.N."/>
        </authorList>
    </citation>
    <scope>NUCLEOTIDE SEQUENCE [LARGE SCALE GENOMIC DNA]</scope>
    <source>
        <strain evidence="2 3">CGMCC 1.7031</strain>
    </source>
</reference>
<dbReference type="STRING" id="490189.SAMN02927903_01583"/>
<evidence type="ECO:0000313" key="2">
    <source>
        <dbReference type="EMBL" id="SCY50996.1"/>
    </source>
</evidence>
<accession>A0A1G5GHE5</accession>
<name>A0A1G5GHE5_9FLAO</name>
<evidence type="ECO:0000313" key="3">
    <source>
        <dbReference type="Proteomes" id="UP000199354"/>
    </source>
</evidence>
<keyword evidence="3" id="KW-1185">Reference proteome</keyword>
<evidence type="ECO:0000256" key="1">
    <source>
        <dbReference type="SAM" id="Phobius"/>
    </source>
</evidence>